<evidence type="ECO:0008006" key="4">
    <source>
        <dbReference type="Google" id="ProtNLM"/>
    </source>
</evidence>
<reference evidence="2 3" key="1">
    <citation type="submission" date="2019-06" db="EMBL/GenBank/DDBJ databases">
        <title>Whole genome sequence for Cellvibrionaceae sp. R142.</title>
        <authorList>
            <person name="Wang G."/>
        </authorList>
    </citation>
    <scope>NUCLEOTIDE SEQUENCE [LARGE SCALE GENOMIC DNA]</scope>
    <source>
        <strain evidence="2 3">R142</strain>
    </source>
</reference>
<feature type="signal peptide" evidence="1">
    <location>
        <begin position="1"/>
        <end position="22"/>
    </location>
</feature>
<dbReference type="Proteomes" id="UP000319732">
    <property type="component" value="Unassembled WGS sequence"/>
</dbReference>
<evidence type="ECO:0000256" key="1">
    <source>
        <dbReference type="SAM" id="SignalP"/>
    </source>
</evidence>
<feature type="chain" id="PRO_5022149689" description="Lipoprotein" evidence="1">
    <location>
        <begin position="23"/>
        <end position="127"/>
    </location>
</feature>
<name>A0A545SY29_9GAMM</name>
<accession>A0A545SY29</accession>
<dbReference type="AlphaFoldDB" id="A0A545SY29"/>
<gene>
    <name evidence="2" type="ORF">FKG94_22245</name>
</gene>
<dbReference type="OrthoDB" id="6388431at2"/>
<protein>
    <recommendedName>
        <fullName evidence="4">Lipoprotein</fullName>
    </recommendedName>
</protein>
<evidence type="ECO:0000313" key="2">
    <source>
        <dbReference type="EMBL" id="TQV69876.1"/>
    </source>
</evidence>
<keyword evidence="1" id="KW-0732">Signal</keyword>
<keyword evidence="3" id="KW-1185">Reference proteome</keyword>
<evidence type="ECO:0000313" key="3">
    <source>
        <dbReference type="Proteomes" id="UP000319732"/>
    </source>
</evidence>
<comment type="caution">
    <text evidence="2">The sequence shown here is derived from an EMBL/GenBank/DDBJ whole genome shotgun (WGS) entry which is preliminary data.</text>
</comment>
<sequence>MNVFHQLAGFAALATLLGCATAVTESAGSPQPLAWVTAAVVEEDIARAIGRGDFRLLTFPGRGVAIPGIPAAEQAAAQQLCGVRYLEGTGDVIHSEAELPLRQQVRRYTEHYNPAVYAACKSRRLPR</sequence>
<proteinExistence type="predicted"/>
<organism evidence="2 3">
    <name type="scientific">Exilibacterium tricleocarpae</name>
    <dbReference type="NCBI Taxonomy" id="2591008"/>
    <lineage>
        <taxon>Bacteria</taxon>
        <taxon>Pseudomonadati</taxon>
        <taxon>Pseudomonadota</taxon>
        <taxon>Gammaproteobacteria</taxon>
        <taxon>Cellvibrionales</taxon>
        <taxon>Cellvibrionaceae</taxon>
        <taxon>Exilibacterium</taxon>
    </lineage>
</organism>
<dbReference type="RefSeq" id="WP_142929154.1">
    <property type="nucleotide sequence ID" value="NZ_ML660104.1"/>
</dbReference>
<dbReference type="EMBL" id="VHSG01000026">
    <property type="protein sequence ID" value="TQV69876.1"/>
    <property type="molecule type" value="Genomic_DNA"/>
</dbReference>